<dbReference type="RefSeq" id="WP_106878584.1">
    <property type="nucleotide sequence ID" value="NZ_CP028105.1"/>
</dbReference>
<name>A0AAX2J7Z0_9FUSO</name>
<dbReference type="KEGG" id="ful:C4N20_11280"/>
<dbReference type="Proteomes" id="UP000249008">
    <property type="component" value="Chromosome 1"/>
</dbReference>
<dbReference type="Pfam" id="PF00535">
    <property type="entry name" value="Glycos_transf_2"/>
    <property type="match status" value="1"/>
</dbReference>
<evidence type="ECO:0000313" key="2">
    <source>
        <dbReference type="EMBL" id="SQJ00532.1"/>
    </source>
</evidence>
<dbReference type="InterPro" id="IPR001173">
    <property type="entry name" value="Glyco_trans_2-like"/>
</dbReference>
<organism evidence="2 3">
    <name type="scientific">Fusobacterium ulcerans</name>
    <dbReference type="NCBI Taxonomy" id="861"/>
    <lineage>
        <taxon>Bacteria</taxon>
        <taxon>Fusobacteriati</taxon>
        <taxon>Fusobacteriota</taxon>
        <taxon>Fusobacteriia</taxon>
        <taxon>Fusobacteriales</taxon>
        <taxon>Fusobacteriaceae</taxon>
        <taxon>Fusobacterium</taxon>
    </lineage>
</organism>
<sequence length="334" mass="40791">MEENFFEYKDNFAKYKHIKSNLLVGETENIPNPKITIAIPTYKRYYLIKDALNSAINQVEFKNYEVIVVDNEASQEENETEKLIKQYNNPKILYYKNEENIGMFGNWNRCVELARGEYVTILNDDDWLNKNFLYEIMRNIKKDNAISVVSKIYDYRKKENNNYKKNIIKKILKKIYKMICSIKKIKQYNILDFFYMQLVQGTLGTVYIKKYFVELGGFNEEYYPTSDYIFQANFFYKYGIKLLNKELAYYRIQQNESFKREIGEKWILQLENFREFLVKNFIKDKKYYKKSIVFTEIYKNKLEFWDMNFKYNLNENKIEVFKIKLRNYYRNIFA</sequence>
<dbReference type="InterPro" id="IPR029044">
    <property type="entry name" value="Nucleotide-diphossugar_trans"/>
</dbReference>
<proteinExistence type="predicted"/>
<evidence type="ECO:0000313" key="3">
    <source>
        <dbReference type="Proteomes" id="UP000249008"/>
    </source>
</evidence>
<dbReference type="GO" id="GO:0016740">
    <property type="term" value="F:transferase activity"/>
    <property type="evidence" value="ECO:0007669"/>
    <property type="project" value="UniProtKB-KW"/>
</dbReference>
<evidence type="ECO:0000259" key="1">
    <source>
        <dbReference type="Pfam" id="PF00535"/>
    </source>
</evidence>
<dbReference type="SUPFAM" id="SSF53448">
    <property type="entry name" value="Nucleotide-diphospho-sugar transferases"/>
    <property type="match status" value="1"/>
</dbReference>
<dbReference type="InterPro" id="IPR050834">
    <property type="entry name" value="Glycosyltransf_2"/>
</dbReference>
<protein>
    <submittedName>
        <fullName evidence="2">Glycosyl transferase</fullName>
    </submittedName>
</protein>
<dbReference type="CDD" id="cd00761">
    <property type="entry name" value="Glyco_tranf_GTA_type"/>
    <property type="match status" value="1"/>
</dbReference>
<dbReference type="PANTHER" id="PTHR43685:SF2">
    <property type="entry name" value="GLYCOSYLTRANSFERASE 2-LIKE DOMAIN-CONTAINING PROTEIN"/>
    <property type="match status" value="1"/>
</dbReference>
<feature type="domain" description="Glycosyltransferase 2-like" evidence="1">
    <location>
        <begin position="36"/>
        <end position="174"/>
    </location>
</feature>
<dbReference type="PANTHER" id="PTHR43685">
    <property type="entry name" value="GLYCOSYLTRANSFERASE"/>
    <property type="match status" value="1"/>
</dbReference>
<dbReference type="GeneID" id="78455396"/>
<gene>
    <name evidence="2" type="ORF">NCTC12112_00812</name>
</gene>
<dbReference type="AlphaFoldDB" id="A0AAX2J7Z0"/>
<dbReference type="Gene3D" id="3.90.550.10">
    <property type="entry name" value="Spore Coat Polysaccharide Biosynthesis Protein SpsA, Chain A"/>
    <property type="match status" value="1"/>
</dbReference>
<reference evidence="2 3" key="1">
    <citation type="submission" date="2018-06" db="EMBL/GenBank/DDBJ databases">
        <authorList>
            <consortium name="Pathogen Informatics"/>
            <person name="Doyle S."/>
        </authorList>
    </citation>
    <scope>NUCLEOTIDE SEQUENCE [LARGE SCALE GENOMIC DNA]</scope>
    <source>
        <strain evidence="2 3">NCTC12112</strain>
    </source>
</reference>
<accession>A0AAX2J7Z0</accession>
<dbReference type="EMBL" id="LS483487">
    <property type="protein sequence ID" value="SQJ00532.1"/>
    <property type="molecule type" value="Genomic_DNA"/>
</dbReference>
<keyword evidence="2" id="KW-0808">Transferase</keyword>